<evidence type="ECO:0000313" key="2">
    <source>
        <dbReference type="EMBL" id="ETI40234.1"/>
    </source>
</evidence>
<feature type="compositionally biased region" description="Basic and acidic residues" evidence="1">
    <location>
        <begin position="30"/>
        <end position="39"/>
    </location>
</feature>
<reference evidence="2 3" key="1">
    <citation type="submission" date="2013-11" db="EMBL/GenBank/DDBJ databases">
        <title>The Genome Sequence of Phytophthora parasitica P1569.</title>
        <authorList>
            <consortium name="The Broad Institute Genomics Platform"/>
            <person name="Russ C."/>
            <person name="Tyler B."/>
            <person name="Panabieres F."/>
            <person name="Shan W."/>
            <person name="Tripathy S."/>
            <person name="Grunwald N."/>
            <person name="Machado M."/>
            <person name="Johnson C.S."/>
            <person name="Arredondo F."/>
            <person name="Hong C."/>
            <person name="Coffey M."/>
            <person name="Young S.K."/>
            <person name="Zeng Q."/>
            <person name="Gargeya S."/>
            <person name="Fitzgerald M."/>
            <person name="Abouelleil A."/>
            <person name="Alvarado L."/>
            <person name="Chapman S.B."/>
            <person name="Gainer-Dewar J."/>
            <person name="Goldberg J."/>
            <person name="Griggs A."/>
            <person name="Gujja S."/>
            <person name="Hansen M."/>
            <person name="Howarth C."/>
            <person name="Imamovic A."/>
            <person name="Ireland A."/>
            <person name="Larimer J."/>
            <person name="McCowan C."/>
            <person name="Murphy C."/>
            <person name="Pearson M."/>
            <person name="Poon T.W."/>
            <person name="Priest M."/>
            <person name="Roberts A."/>
            <person name="Saif S."/>
            <person name="Shea T."/>
            <person name="Sykes S."/>
            <person name="Wortman J."/>
            <person name="Nusbaum C."/>
            <person name="Birren B."/>
        </authorList>
    </citation>
    <scope>NUCLEOTIDE SEQUENCE [LARGE SCALE GENOMIC DNA]</scope>
    <source>
        <strain evidence="2 3">P1569</strain>
    </source>
</reference>
<evidence type="ECO:0000313" key="3">
    <source>
        <dbReference type="Proteomes" id="UP000018721"/>
    </source>
</evidence>
<gene>
    <name evidence="2" type="ORF">F443_14322</name>
</gene>
<sequence length="39" mass="4330">MMTQDPLNMKRMAGPRGREKLGSTLSGAPEQEKCKHMAL</sequence>
<dbReference type="EMBL" id="ANIZ01002479">
    <property type="protein sequence ID" value="ETI40234.1"/>
    <property type="molecule type" value="Genomic_DNA"/>
</dbReference>
<proteinExistence type="predicted"/>
<protein>
    <submittedName>
        <fullName evidence="2">Uncharacterized protein</fullName>
    </submittedName>
</protein>
<accession>V9ELY1</accession>
<organism evidence="2 3">
    <name type="scientific">Phytophthora nicotianae P1569</name>
    <dbReference type="NCBI Taxonomy" id="1317065"/>
    <lineage>
        <taxon>Eukaryota</taxon>
        <taxon>Sar</taxon>
        <taxon>Stramenopiles</taxon>
        <taxon>Oomycota</taxon>
        <taxon>Peronosporomycetes</taxon>
        <taxon>Peronosporales</taxon>
        <taxon>Peronosporaceae</taxon>
        <taxon>Phytophthora</taxon>
    </lineage>
</organism>
<evidence type="ECO:0000256" key="1">
    <source>
        <dbReference type="SAM" id="MobiDB-lite"/>
    </source>
</evidence>
<dbReference type="AlphaFoldDB" id="V9ELY1"/>
<keyword evidence="3" id="KW-1185">Reference proteome</keyword>
<dbReference type="HOGENOM" id="CLU_3322723_0_0_1"/>
<feature type="region of interest" description="Disordered" evidence="1">
    <location>
        <begin position="1"/>
        <end position="39"/>
    </location>
</feature>
<comment type="caution">
    <text evidence="2">The sequence shown here is derived from an EMBL/GenBank/DDBJ whole genome shotgun (WGS) entry which is preliminary data.</text>
</comment>
<feature type="non-terminal residue" evidence="2">
    <location>
        <position position="39"/>
    </location>
</feature>
<name>V9ELY1_PHYNI</name>
<dbReference type="Proteomes" id="UP000018721">
    <property type="component" value="Unassembled WGS sequence"/>
</dbReference>